<dbReference type="InterPro" id="IPR024096">
    <property type="entry name" value="NO_sig/Golgi_transp_ligand-bd"/>
</dbReference>
<keyword evidence="4" id="KW-0813">Transport</keyword>
<protein>
    <recommendedName>
        <fullName evidence="10">Trafficking protein particle complex subunit</fullName>
    </recommendedName>
</protein>
<keyword evidence="5" id="KW-0256">Endoplasmic reticulum</keyword>
<evidence type="ECO:0000256" key="7">
    <source>
        <dbReference type="ARBA" id="ARBA00023034"/>
    </source>
</evidence>
<dbReference type="InterPro" id="IPR007194">
    <property type="entry name" value="TRAPP_component"/>
</dbReference>
<dbReference type="SUPFAM" id="SSF111126">
    <property type="entry name" value="Ligand-binding domain in the NO signalling and Golgi transport"/>
    <property type="match status" value="1"/>
</dbReference>
<evidence type="ECO:0000256" key="4">
    <source>
        <dbReference type="ARBA" id="ARBA00022448"/>
    </source>
</evidence>
<sequence>MSKQPKPAGVDSRKMSAELFSLTYGSLVAELLKDYEDTKQVNQQLDKIGFNMGIRLADDFLSKQATVPKCTDCRQMADVLAKTAIPAYLGVPATISSWGNSDREFSLVLENNPLTEFVELPPNLSTLHYSQVLAGAIRGGLEAVHIKVITTATENPSNTEIRVRFIEILKDNLPAGEE</sequence>
<dbReference type="PIRSF" id="PIRSF018293">
    <property type="entry name" value="TRAPP_I_complex_Bet3"/>
    <property type="match status" value="1"/>
</dbReference>
<comment type="subcellular location">
    <subcellularLocation>
        <location evidence="2">Endoplasmic reticulum</location>
    </subcellularLocation>
    <subcellularLocation>
        <location evidence="1">Golgi apparatus</location>
        <location evidence="1">cis-Golgi network</location>
    </subcellularLocation>
</comment>
<evidence type="ECO:0000256" key="3">
    <source>
        <dbReference type="ARBA" id="ARBA00006218"/>
    </source>
</evidence>
<evidence type="ECO:0000256" key="2">
    <source>
        <dbReference type="ARBA" id="ARBA00004240"/>
    </source>
</evidence>
<evidence type="ECO:0000256" key="5">
    <source>
        <dbReference type="ARBA" id="ARBA00022824"/>
    </source>
</evidence>
<dbReference type="InterPro" id="IPR016721">
    <property type="entry name" value="Bet3"/>
</dbReference>
<evidence type="ECO:0000256" key="1">
    <source>
        <dbReference type="ARBA" id="ARBA00004222"/>
    </source>
</evidence>
<evidence type="ECO:0000313" key="8">
    <source>
        <dbReference type="EMBL" id="CAJ0587542.1"/>
    </source>
</evidence>
<evidence type="ECO:0008006" key="10">
    <source>
        <dbReference type="Google" id="ProtNLM"/>
    </source>
</evidence>
<dbReference type="Gene3D" id="3.30.1380.20">
    <property type="entry name" value="Trafficking protein particle complex subunit 3"/>
    <property type="match status" value="1"/>
</dbReference>
<dbReference type="CDD" id="cd14942">
    <property type="entry name" value="TRAPPC3_bet3"/>
    <property type="match status" value="1"/>
</dbReference>
<dbReference type="AlphaFoldDB" id="A0AA36GE08"/>
<dbReference type="GO" id="GO:0005794">
    <property type="term" value="C:Golgi apparatus"/>
    <property type="evidence" value="ECO:0007669"/>
    <property type="project" value="UniProtKB-SubCell"/>
</dbReference>
<name>A0AA36GE08_9BILA</name>
<dbReference type="Pfam" id="PF04051">
    <property type="entry name" value="TRAPP"/>
    <property type="match status" value="1"/>
</dbReference>
<dbReference type="EMBL" id="CATQJA010002710">
    <property type="protein sequence ID" value="CAJ0587542.1"/>
    <property type="molecule type" value="Genomic_DNA"/>
</dbReference>
<dbReference type="Proteomes" id="UP001177023">
    <property type="component" value="Unassembled WGS sequence"/>
</dbReference>
<comment type="similarity">
    <text evidence="3">Belongs to the TRAPP small subunits family. BET3 subfamily.</text>
</comment>
<dbReference type="GO" id="GO:0030008">
    <property type="term" value="C:TRAPP complex"/>
    <property type="evidence" value="ECO:0007669"/>
    <property type="project" value="InterPro"/>
</dbReference>
<dbReference type="GO" id="GO:0005783">
    <property type="term" value="C:endoplasmic reticulum"/>
    <property type="evidence" value="ECO:0007669"/>
    <property type="project" value="UniProtKB-SubCell"/>
</dbReference>
<keyword evidence="9" id="KW-1185">Reference proteome</keyword>
<organism evidence="8 9">
    <name type="scientific">Mesorhabditis spiculigera</name>
    <dbReference type="NCBI Taxonomy" id="96644"/>
    <lineage>
        <taxon>Eukaryota</taxon>
        <taxon>Metazoa</taxon>
        <taxon>Ecdysozoa</taxon>
        <taxon>Nematoda</taxon>
        <taxon>Chromadorea</taxon>
        <taxon>Rhabditida</taxon>
        <taxon>Rhabditina</taxon>
        <taxon>Rhabditomorpha</taxon>
        <taxon>Rhabditoidea</taxon>
        <taxon>Rhabditidae</taxon>
        <taxon>Mesorhabditinae</taxon>
        <taxon>Mesorhabditis</taxon>
    </lineage>
</organism>
<keyword evidence="7" id="KW-0333">Golgi apparatus</keyword>
<feature type="non-terminal residue" evidence="8">
    <location>
        <position position="178"/>
    </location>
</feature>
<comment type="caution">
    <text evidence="8">The sequence shown here is derived from an EMBL/GenBank/DDBJ whole genome shotgun (WGS) entry which is preliminary data.</text>
</comment>
<proteinExistence type="inferred from homology"/>
<dbReference type="PANTHER" id="PTHR13048">
    <property type="entry name" value="TRAFFICKING PROTEIN PARTICLE COMPLEX SUBUNIT 3"/>
    <property type="match status" value="1"/>
</dbReference>
<accession>A0AA36GE08</accession>
<gene>
    <name evidence="8" type="ORF">MSPICULIGERA_LOCUS25502</name>
</gene>
<keyword evidence="6" id="KW-0931">ER-Golgi transport</keyword>
<dbReference type="GO" id="GO:0048193">
    <property type="term" value="P:Golgi vesicle transport"/>
    <property type="evidence" value="ECO:0007669"/>
    <property type="project" value="InterPro"/>
</dbReference>
<reference evidence="8" key="1">
    <citation type="submission" date="2023-06" db="EMBL/GenBank/DDBJ databases">
        <authorList>
            <person name="Delattre M."/>
        </authorList>
    </citation>
    <scope>NUCLEOTIDE SEQUENCE</scope>
    <source>
        <strain evidence="8">AF72</strain>
    </source>
</reference>
<evidence type="ECO:0000313" key="9">
    <source>
        <dbReference type="Proteomes" id="UP001177023"/>
    </source>
</evidence>
<evidence type="ECO:0000256" key="6">
    <source>
        <dbReference type="ARBA" id="ARBA00022892"/>
    </source>
</evidence>